<comment type="caution">
    <text evidence="8">The sequence shown here is derived from an EMBL/GenBank/DDBJ whole genome shotgun (WGS) entry which is preliminary data.</text>
</comment>
<dbReference type="Proteomes" id="UP000636110">
    <property type="component" value="Unassembled WGS sequence"/>
</dbReference>
<dbReference type="RefSeq" id="WP_182955997.1">
    <property type="nucleotide sequence ID" value="NZ_WNXC01000002.1"/>
</dbReference>
<keyword evidence="9" id="KW-1185">Reference proteome</keyword>
<evidence type="ECO:0000313" key="8">
    <source>
        <dbReference type="EMBL" id="MBB2149048.1"/>
    </source>
</evidence>
<dbReference type="InterPro" id="IPR003661">
    <property type="entry name" value="HisK_dim/P_dom"/>
</dbReference>
<accession>A0ABR6EUU7</accession>
<dbReference type="EC" id="2.7.13.3" evidence="2"/>
<dbReference type="InterPro" id="IPR004358">
    <property type="entry name" value="Sig_transdc_His_kin-like_C"/>
</dbReference>
<dbReference type="EMBL" id="WNXC01000002">
    <property type="protein sequence ID" value="MBB2149048.1"/>
    <property type="molecule type" value="Genomic_DNA"/>
</dbReference>
<dbReference type="CDD" id="cd16922">
    <property type="entry name" value="HATPase_EvgS-ArcB-TorS-like"/>
    <property type="match status" value="1"/>
</dbReference>
<dbReference type="Gene3D" id="3.30.565.10">
    <property type="entry name" value="Histidine kinase-like ATPase, C-terminal domain"/>
    <property type="match status" value="1"/>
</dbReference>
<dbReference type="SUPFAM" id="SSF47384">
    <property type="entry name" value="Homodimeric domain of signal transducing histidine kinase"/>
    <property type="match status" value="1"/>
</dbReference>
<dbReference type="InterPro" id="IPR003594">
    <property type="entry name" value="HATPase_dom"/>
</dbReference>
<evidence type="ECO:0000313" key="9">
    <source>
        <dbReference type="Proteomes" id="UP000636110"/>
    </source>
</evidence>
<evidence type="ECO:0000259" key="7">
    <source>
        <dbReference type="PROSITE" id="PS50110"/>
    </source>
</evidence>
<dbReference type="InterPro" id="IPR036890">
    <property type="entry name" value="HATPase_C_sf"/>
</dbReference>
<organism evidence="8 9">
    <name type="scientific">Pedobacter gandavensis</name>
    <dbReference type="NCBI Taxonomy" id="2679963"/>
    <lineage>
        <taxon>Bacteria</taxon>
        <taxon>Pseudomonadati</taxon>
        <taxon>Bacteroidota</taxon>
        <taxon>Sphingobacteriia</taxon>
        <taxon>Sphingobacteriales</taxon>
        <taxon>Sphingobacteriaceae</taxon>
        <taxon>Pedobacter</taxon>
    </lineage>
</organism>
<dbReference type="InterPro" id="IPR001789">
    <property type="entry name" value="Sig_transdc_resp-reg_receiver"/>
</dbReference>
<evidence type="ECO:0000256" key="5">
    <source>
        <dbReference type="PROSITE-ProRule" id="PRU00169"/>
    </source>
</evidence>
<keyword evidence="4" id="KW-0902">Two-component regulatory system</keyword>
<dbReference type="PRINTS" id="PR00344">
    <property type="entry name" value="BCTRLSENSOR"/>
</dbReference>
<feature type="domain" description="Histidine kinase" evidence="6">
    <location>
        <begin position="345"/>
        <end position="567"/>
    </location>
</feature>
<dbReference type="CDD" id="cd17546">
    <property type="entry name" value="REC_hyHK_CKI1_RcsC-like"/>
    <property type="match status" value="1"/>
</dbReference>
<feature type="modified residue" description="4-aspartylphosphate" evidence="5">
    <location>
        <position position="641"/>
    </location>
</feature>
<protein>
    <recommendedName>
        <fullName evidence="2">histidine kinase</fullName>
        <ecNumber evidence="2">2.7.13.3</ecNumber>
    </recommendedName>
</protein>
<keyword evidence="3 5" id="KW-0597">Phosphoprotein</keyword>
<dbReference type="PANTHER" id="PTHR45339:SF1">
    <property type="entry name" value="HYBRID SIGNAL TRANSDUCTION HISTIDINE KINASE J"/>
    <property type="match status" value="1"/>
</dbReference>
<sequence length="711" mass="80987">MKNKQRSFLLISAVIILFIGFLFRNSVVQRGRQSTLVSSLKELEDNSLRISKLDTITLSLQTAENNFRMYTTLWDTTYFKKYTKDILLISSLLKELSTDDSSDISGTIVGDLKNKRGQMTLYGELKRLTDSLNNINVGLELLKITGNKPKLKSFPKVMLKKVTKVEESIAAPAAPRQKLFKRLKNAITNKEARKDSTKRLKTEITYEETAPDVEAYNKKQLENIESFYVNLFDDLKNNRKVLTKKEEEILKLNENIFQNIKRLFQEFRNREGINAELKKAILKSRANTSLTAMERSRQINFWISVLSYFAIILLMWKLYRAYDKTLRANQLAAEQVVIKSRFFTSISHEMRTPLNAIIGVSEQLKSTPLNEDQQQMSKLLDNSSSMLLSAVNEVLDFSRLETGKLALAKTPFRYKKILADIAATARILADEKDLVLELVMDDAPDLLLDGDPYRLKQMVMNLIANAIKFTDKGKVSIQVSLKKADEKHITLFIKVKDTGIGISSENLPLIFNEFSQVINSKRSDWQKGSGLGLAISKKLVEMHKGKISVESTLGKGSTFTLEIPYVIAEKDSEELDAQQAPVINSDRFKNLHLLVVDDSDMNLLVIKMIFKKIGISFDTAHNGHEALNFLESNRYDMVLTDIQMPEMDGIELTKRIRALDDQQKSQLPVIAITGQITSDSHERYLSAGLNDYIIKPFTESELMEKILDYLK</sequence>
<dbReference type="InterPro" id="IPR011006">
    <property type="entry name" value="CheY-like_superfamily"/>
</dbReference>
<proteinExistence type="predicted"/>
<dbReference type="SMART" id="SM00387">
    <property type="entry name" value="HATPase_c"/>
    <property type="match status" value="1"/>
</dbReference>
<dbReference type="Gene3D" id="3.40.50.2300">
    <property type="match status" value="1"/>
</dbReference>
<dbReference type="Pfam" id="PF02518">
    <property type="entry name" value="HATPase_c"/>
    <property type="match status" value="1"/>
</dbReference>
<evidence type="ECO:0000256" key="3">
    <source>
        <dbReference type="ARBA" id="ARBA00022553"/>
    </source>
</evidence>
<dbReference type="SUPFAM" id="SSF55874">
    <property type="entry name" value="ATPase domain of HSP90 chaperone/DNA topoisomerase II/histidine kinase"/>
    <property type="match status" value="1"/>
</dbReference>
<dbReference type="CDD" id="cd00082">
    <property type="entry name" value="HisKA"/>
    <property type="match status" value="1"/>
</dbReference>
<dbReference type="SMART" id="SM00388">
    <property type="entry name" value="HisKA"/>
    <property type="match status" value="1"/>
</dbReference>
<evidence type="ECO:0000256" key="1">
    <source>
        <dbReference type="ARBA" id="ARBA00000085"/>
    </source>
</evidence>
<dbReference type="Pfam" id="PF00072">
    <property type="entry name" value="Response_reg"/>
    <property type="match status" value="1"/>
</dbReference>
<dbReference type="InterPro" id="IPR005467">
    <property type="entry name" value="His_kinase_dom"/>
</dbReference>
<name>A0ABR6EUU7_9SPHI</name>
<evidence type="ECO:0000256" key="2">
    <source>
        <dbReference type="ARBA" id="ARBA00012438"/>
    </source>
</evidence>
<reference evidence="8 9" key="1">
    <citation type="submission" date="2019-11" db="EMBL/GenBank/DDBJ databases">
        <title>Description of Pedobacter sp. LMG 31462T.</title>
        <authorList>
            <person name="Carlier A."/>
            <person name="Qi S."/>
            <person name="Vandamme P."/>
        </authorList>
    </citation>
    <scope>NUCLEOTIDE SEQUENCE [LARGE SCALE GENOMIC DNA]</scope>
    <source>
        <strain evidence="8 9">LMG 31462</strain>
    </source>
</reference>
<feature type="domain" description="Response regulatory" evidence="7">
    <location>
        <begin position="592"/>
        <end position="710"/>
    </location>
</feature>
<dbReference type="InterPro" id="IPR036097">
    <property type="entry name" value="HisK_dim/P_sf"/>
</dbReference>
<dbReference type="SMART" id="SM00448">
    <property type="entry name" value="REC"/>
    <property type="match status" value="1"/>
</dbReference>
<gene>
    <name evidence="8" type="ORF">GM920_08995</name>
</gene>
<dbReference type="SUPFAM" id="SSF52172">
    <property type="entry name" value="CheY-like"/>
    <property type="match status" value="1"/>
</dbReference>
<evidence type="ECO:0000259" key="6">
    <source>
        <dbReference type="PROSITE" id="PS50109"/>
    </source>
</evidence>
<dbReference type="PROSITE" id="PS50110">
    <property type="entry name" value="RESPONSE_REGULATORY"/>
    <property type="match status" value="1"/>
</dbReference>
<dbReference type="PROSITE" id="PS50109">
    <property type="entry name" value="HIS_KIN"/>
    <property type="match status" value="1"/>
</dbReference>
<dbReference type="Gene3D" id="1.10.287.130">
    <property type="match status" value="1"/>
</dbReference>
<comment type="catalytic activity">
    <reaction evidence="1">
        <text>ATP + protein L-histidine = ADP + protein N-phospho-L-histidine.</text>
        <dbReference type="EC" id="2.7.13.3"/>
    </reaction>
</comment>
<evidence type="ECO:0000256" key="4">
    <source>
        <dbReference type="ARBA" id="ARBA00023012"/>
    </source>
</evidence>
<dbReference type="Pfam" id="PF00512">
    <property type="entry name" value="HisKA"/>
    <property type="match status" value="1"/>
</dbReference>
<dbReference type="PANTHER" id="PTHR45339">
    <property type="entry name" value="HYBRID SIGNAL TRANSDUCTION HISTIDINE KINASE J"/>
    <property type="match status" value="1"/>
</dbReference>